<dbReference type="Pfam" id="PF13673">
    <property type="entry name" value="Acetyltransf_10"/>
    <property type="match status" value="1"/>
</dbReference>
<dbReference type="GO" id="GO:0016747">
    <property type="term" value="F:acyltransferase activity, transferring groups other than amino-acyl groups"/>
    <property type="evidence" value="ECO:0007669"/>
    <property type="project" value="InterPro"/>
</dbReference>
<dbReference type="CDD" id="cd04301">
    <property type="entry name" value="NAT_SF"/>
    <property type="match status" value="1"/>
</dbReference>
<dbReference type="STRING" id="1117707.VQ7734_00236"/>
<evidence type="ECO:0000259" key="1">
    <source>
        <dbReference type="PROSITE" id="PS51186"/>
    </source>
</evidence>
<feature type="domain" description="N-acetyltransferase" evidence="1">
    <location>
        <begin position="3"/>
        <end position="138"/>
    </location>
</feature>
<dbReference type="RefSeq" id="WP_073579437.1">
    <property type="nucleotide sequence ID" value="NZ_AP024898.1"/>
</dbReference>
<dbReference type="SUPFAM" id="SSF55729">
    <property type="entry name" value="Acyl-CoA N-acyltransferases (Nat)"/>
    <property type="match status" value="1"/>
</dbReference>
<evidence type="ECO:0000313" key="3">
    <source>
        <dbReference type="Proteomes" id="UP000184600"/>
    </source>
</evidence>
<protein>
    <recommendedName>
        <fullName evidence="1">N-acetyltransferase domain-containing protein</fullName>
    </recommendedName>
</protein>
<evidence type="ECO:0000313" key="2">
    <source>
        <dbReference type="EMBL" id="SHO54522.1"/>
    </source>
</evidence>
<gene>
    <name evidence="2" type="ORF">VQ7734_00236</name>
</gene>
<dbReference type="AlphaFoldDB" id="A0A1M7YPI4"/>
<proteinExistence type="predicted"/>
<accession>A0A1M7YPI4</accession>
<dbReference type="EMBL" id="FRFG01000004">
    <property type="protein sequence ID" value="SHO54522.1"/>
    <property type="molecule type" value="Genomic_DNA"/>
</dbReference>
<dbReference type="InterPro" id="IPR053144">
    <property type="entry name" value="Acetyltransferase_Butenolide"/>
</dbReference>
<sequence length="138" mass="15259">MEVEYKINEPITTDQFVDLLKSSTLGERRPIDDRECMEGMIANSNLTVTAWDAGELVGIARSMTDFNFACYLSDLAVSKDYQKHGIGKQLQIITKEQLGPKCYLILIAAPAANTYYEHIGLTNVPVCWALPPGDSISS</sequence>
<dbReference type="InterPro" id="IPR016181">
    <property type="entry name" value="Acyl_CoA_acyltransferase"/>
</dbReference>
<keyword evidence="3" id="KW-1185">Reference proteome</keyword>
<dbReference type="PANTHER" id="PTHR43233">
    <property type="entry name" value="FAMILY N-ACETYLTRANSFERASE, PUTATIVE (AFU_ORTHOLOGUE AFUA_6G03350)-RELATED"/>
    <property type="match status" value="1"/>
</dbReference>
<organism evidence="2 3">
    <name type="scientific">Vibrio quintilis</name>
    <dbReference type="NCBI Taxonomy" id="1117707"/>
    <lineage>
        <taxon>Bacteria</taxon>
        <taxon>Pseudomonadati</taxon>
        <taxon>Pseudomonadota</taxon>
        <taxon>Gammaproteobacteria</taxon>
        <taxon>Vibrionales</taxon>
        <taxon>Vibrionaceae</taxon>
        <taxon>Vibrio</taxon>
    </lineage>
</organism>
<name>A0A1M7YPI4_9VIBR</name>
<dbReference type="InterPro" id="IPR000182">
    <property type="entry name" value="GNAT_dom"/>
</dbReference>
<dbReference type="PANTHER" id="PTHR43233:SF1">
    <property type="entry name" value="FAMILY N-ACETYLTRANSFERASE, PUTATIVE (AFU_ORTHOLOGUE AFUA_6G03350)-RELATED"/>
    <property type="match status" value="1"/>
</dbReference>
<reference evidence="3" key="1">
    <citation type="submission" date="2016-12" db="EMBL/GenBank/DDBJ databases">
        <authorList>
            <person name="Rodrigo-Torres L."/>
            <person name="Arahal R.D."/>
            <person name="Lucena T."/>
        </authorList>
    </citation>
    <scope>NUCLEOTIDE SEQUENCE [LARGE SCALE GENOMIC DNA]</scope>
</reference>
<dbReference type="Gene3D" id="3.40.630.30">
    <property type="match status" value="1"/>
</dbReference>
<dbReference type="Proteomes" id="UP000184600">
    <property type="component" value="Unassembled WGS sequence"/>
</dbReference>
<dbReference type="PROSITE" id="PS51186">
    <property type="entry name" value="GNAT"/>
    <property type="match status" value="1"/>
</dbReference>
<dbReference type="OrthoDB" id="9775804at2"/>